<accession>M2QYP8</accession>
<name>M2QYP8_CERS8</name>
<evidence type="ECO:0000313" key="1">
    <source>
        <dbReference type="EMBL" id="EMD37280.1"/>
    </source>
</evidence>
<gene>
    <name evidence="1" type="ORF">CERSUDRAFT_83036</name>
</gene>
<reference evidence="1 2" key="1">
    <citation type="journal article" date="2012" name="Proc. Natl. Acad. Sci. U.S.A.">
        <title>Comparative genomics of Ceriporiopsis subvermispora and Phanerochaete chrysosporium provide insight into selective ligninolysis.</title>
        <authorList>
            <person name="Fernandez-Fueyo E."/>
            <person name="Ruiz-Duenas F.J."/>
            <person name="Ferreira P."/>
            <person name="Floudas D."/>
            <person name="Hibbett D.S."/>
            <person name="Canessa P."/>
            <person name="Larrondo L.F."/>
            <person name="James T.Y."/>
            <person name="Seelenfreund D."/>
            <person name="Lobos S."/>
            <person name="Polanco R."/>
            <person name="Tello M."/>
            <person name="Honda Y."/>
            <person name="Watanabe T."/>
            <person name="Watanabe T."/>
            <person name="Ryu J.S."/>
            <person name="Kubicek C.P."/>
            <person name="Schmoll M."/>
            <person name="Gaskell J."/>
            <person name="Hammel K.E."/>
            <person name="St John F.J."/>
            <person name="Vanden Wymelenberg A."/>
            <person name="Sabat G."/>
            <person name="Splinter BonDurant S."/>
            <person name="Syed K."/>
            <person name="Yadav J.S."/>
            <person name="Doddapaneni H."/>
            <person name="Subramanian V."/>
            <person name="Lavin J.L."/>
            <person name="Oguiza J.A."/>
            <person name="Perez G."/>
            <person name="Pisabarro A.G."/>
            <person name="Ramirez L."/>
            <person name="Santoyo F."/>
            <person name="Master E."/>
            <person name="Coutinho P.M."/>
            <person name="Henrissat B."/>
            <person name="Lombard V."/>
            <person name="Magnuson J.K."/>
            <person name="Kuees U."/>
            <person name="Hori C."/>
            <person name="Igarashi K."/>
            <person name="Samejima M."/>
            <person name="Held B.W."/>
            <person name="Barry K.W."/>
            <person name="LaButti K.M."/>
            <person name="Lapidus A."/>
            <person name="Lindquist E.A."/>
            <person name="Lucas S.M."/>
            <person name="Riley R."/>
            <person name="Salamov A.A."/>
            <person name="Hoffmeister D."/>
            <person name="Schwenk D."/>
            <person name="Hadar Y."/>
            <person name="Yarden O."/>
            <person name="de Vries R.P."/>
            <person name="Wiebenga A."/>
            <person name="Stenlid J."/>
            <person name="Eastwood D."/>
            <person name="Grigoriev I.V."/>
            <person name="Berka R.M."/>
            <person name="Blanchette R.A."/>
            <person name="Kersten P."/>
            <person name="Martinez A.T."/>
            <person name="Vicuna R."/>
            <person name="Cullen D."/>
        </authorList>
    </citation>
    <scope>NUCLEOTIDE SEQUENCE [LARGE SCALE GENOMIC DNA]</scope>
    <source>
        <strain evidence="1 2">B</strain>
    </source>
</reference>
<evidence type="ECO:0000313" key="2">
    <source>
        <dbReference type="Proteomes" id="UP000016930"/>
    </source>
</evidence>
<dbReference type="Proteomes" id="UP000016930">
    <property type="component" value="Unassembled WGS sequence"/>
</dbReference>
<protein>
    <submittedName>
        <fullName evidence="1">Uncharacterized protein</fullName>
    </submittedName>
</protein>
<dbReference type="AlphaFoldDB" id="M2QYP8"/>
<sequence>MIDGRKLRSRATTFDLMSSHSNTSMLYEYVHNHESCAKSCISRRSLPMRLAARAQIPIVTPLTVLEITYITSKLRA</sequence>
<organism evidence="1 2">
    <name type="scientific">Ceriporiopsis subvermispora (strain B)</name>
    <name type="common">White-rot fungus</name>
    <name type="synonym">Gelatoporia subvermispora</name>
    <dbReference type="NCBI Taxonomy" id="914234"/>
    <lineage>
        <taxon>Eukaryota</taxon>
        <taxon>Fungi</taxon>
        <taxon>Dikarya</taxon>
        <taxon>Basidiomycota</taxon>
        <taxon>Agaricomycotina</taxon>
        <taxon>Agaricomycetes</taxon>
        <taxon>Polyporales</taxon>
        <taxon>Gelatoporiaceae</taxon>
        <taxon>Gelatoporia</taxon>
    </lineage>
</organism>
<proteinExistence type="predicted"/>
<dbReference type="HOGENOM" id="CLU_2654266_0_0_1"/>
<keyword evidence="2" id="KW-1185">Reference proteome</keyword>
<dbReference type="EMBL" id="KB445796">
    <property type="protein sequence ID" value="EMD37280.1"/>
    <property type="molecule type" value="Genomic_DNA"/>
</dbReference>